<dbReference type="PANTHER" id="PTHR32089">
    <property type="entry name" value="METHYL-ACCEPTING CHEMOTAXIS PROTEIN MCPB"/>
    <property type="match status" value="1"/>
</dbReference>
<evidence type="ECO:0000256" key="3">
    <source>
        <dbReference type="ARBA" id="ARBA00023136"/>
    </source>
</evidence>
<evidence type="ECO:0000256" key="2">
    <source>
        <dbReference type="ARBA" id="ARBA00022475"/>
    </source>
</evidence>
<evidence type="ECO:0000256" key="7">
    <source>
        <dbReference type="SAM" id="Phobius"/>
    </source>
</evidence>
<keyword evidence="3 7" id="KW-0472">Membrane</keyword>
<keyword evidence="2" id="KW-1003">Cell membrane</keyword>
<feature type="domain" description="HAMP" evidence="9">
    <location>
        <begin position="91"/>
        <end position="143"/>
    </location>
</feature>
<dbReference type="PANTHER" id="PTHR32089:SF114">
    <property type="entry name" value="METHYL-ACCEPTING CHEMOTAXIS PROTEIN MCPB"/>
    <property type="match status" value="1"/>
</dbReference>
<dbReference type="Pfam" id="PF00672">
    <property type="entry name" value="HAMP"/>
    <property type="match status" value="1"/>
</dbReference>
<evidence type="ECO:0000313" key="11">
    <source>
        <dbReference type="Proteomes" id="UP000609323"/>
    </source>
</evidence>
<evidence type="ECO:0000313" key="10">
    <source>
        <dbReference type="EMBL" id="GGA40733.1"/>
    </source>
</evidence>
<comment type="caution">
    <text evidence="10">The sequence shown here is derived from an EMBL/GenBank/DDBJ whole genome shotgun (WGS) entry which is preliminary data.</text>
</comment>
<dbReference type="CDD" id="cd06225">
    <property type="entry name" value="HAMP"/>
    <property type="match status" value="1"/>
</dbReference>
<dbReference type="InterPro" id="IPR004089">
    <property type="entry name" value="MCPsignal_dom"/>
</dbReference>
<dbReference type="PROSITE" id="PS50111">
    <property type="entry name" value="CHEMOTAXIS_TRANSDUC_2"/>
    <property type="match status" value="1"/>
</dbReference>
<dbReference type="Proteomes" id="UP000609323">
    <property type="component" value="Unassembled WGS sequence"/>
</dbReference>
<gene>
    <name evidence="10" type="ORF">GCM10010917_27480</name>
</gene>
<evidence type="ECO:0000259" key="9">
    <source>
        <dbReference type="PROSITE" id="PS50885"/>
    </source>
</evidence>
<evidence type="ECO:0000256" key="1">
    <source>
        <dbReference type="ARBA" id="ARBA00004236"/>
    </source>
</evidence>
<accession>A0ABQ1GBX9</accession>
<keyword evidence="11" id="KW-1185">Reference proteome</keyword>
<evidence type="ECO:0000256" key="5">
    <source>
        <dbReference type="ARBA" id="ARBA00029447"/>
    </source>
</evidence>
<keyword evidence="7" id="KW-1133">Transmembrane helix</keyword>
<evidence type="ECO:0000256" key="6">
    <source>
        <dbReference type="PROSITE-ProRule" id="PRU00284"/>
    </source>
</evidence>
<name>A0ABQ1GBX9_9BACL</name>
<keyword evidence="7" id="KW-0812">Transmembrane</keyword>
<dbReference type="InterPro" id="IPR003660">
    <property type="entry name" value="HAMP_dom"/>
</dbReference>
<feature type="transmembrane region" description="Helical" evidence="7">
    <location>
        <begin position="67"/>
        <end position="90"/>
    </location>
</feature>
<dbReference type="Gene3D" id="1.10.287.950">
    <property type="entry name" value="Methyl-accepting chemotaxis protein"/>
    <property type="match status" value="1"/>
</dbReference>
<dbReference type="PROSITE" id="PS50885">
    <property type="entry name" value="HAMP"/>
    <property type="match status" value="1"/>
</dbReference>
<comment type="subcellular location">
    <subcellularLocation>
        <location evidence="1">Cell membrane</location>
    </subcellularLocation>
</comment>
<protein>
    <recommendedName>
        <fullName evidence="12">Methyl-accepting chemotaxis protein</fullName>
    </recommendedName>
</protein>
<comment type="similarity">
    <text evidence="5">Belongs to the methyl-accepting chemotaxis (MCP) protein family.</text>
</comment>
<dbReference type="Pfam" id="PF00015">
    <property type="entry name" value="MCPsignal"/>
    <property type="match status" value="1"/>
</dbReference>
<dbReference type="Gene3D" id="6.10.340.10">
    <property type="match status" value="1"/>
</dbReference>
<dbReference type="SMART" id="SM00304">
    <property type="entry name" value="HAMP"/>
    <property type="match status" value="1"/>
</dbReference>
<keyword evidence="4 6" id="KW-0807">Transducer</keyword>
<dbReference type="SUPFAM" id="SSF58104">
    <property type="entry name" value="Methyl-accepting chemotaxis protein (MCP) signaling domain"/>
    <property type="match status" value="1"/>
</dbReference>
<evidence type="ECO:0008006" key="12">
    <source>
        <dbReference type="Google" id="ProtNLM"/>
    </source>
</evidence>
<feature type="domain" description="Methyl-accepting transducer" evidence="8">
    <location>
        <begin position="162"/>
        <end position="299"/>
    </location>
</feature>
<sequence length="299" mass="32096">MFFSIIEGYKRNDWRLAIKNVPFNFEVHPLEFDGVQKRAVLVTNELTGWKIVGTINMDEITEVSSQILITTLIVIVIAVVLGLALVFGIVRSIHSPLKRLMTATKRIADGNLTEEVAVKSKDELGQLSVSVNQMTANLRQLISQVGFNSSQVAATSEELSASAEQTAQTAEHIANSIQEIAEGSDKQVSTANEFTQATTEISKGMDQAAASIQYVSQLTGTASDKASDGNKVVDKTIEQMRLVQGTVSQTADVVNTLGEKTGEIGNIVGLITEIAGQTNLSALNAAIEAARRKRVCGCS</sequence>
<evidence type="ECO:0000259" key="8">
    <source>
        <dbReference type="PROSITE" id="PS50111"/>
    </source>
</evidence>
<proteinExistence type="inferred from homology"/>
<reference evidence="11" key="1">
    <citation type="journal article" date="2019" name="Int. J. Syst. Evol. Microbiol.">
        <title>The Global Catalogue of Microorganisms (GCM) 10K type strain sequencing project: providing services to taxonomists for standard genome sequencing and annotation.</title>
        <authorList>
            <consortium name="The Broad Institute Genomics Platform"/>
            <consortium name="The Broad Institute Genome Sequencing Center for Infectious Disease"/>
            <person name="Wu L."/>
            <person name="Ma J."/>
        </authorList>
    </citation>
    <scope>NUCLEOTIDE SEQUENCE [LARGE SCALE GENOMIC DNA]</scope>
    <source>
        <strain evidence="11">CGMCC 1.15044</strain>
    </source>
</reference>
<dbReference type="EMBL" id="BMHF01000009">
    <property type="protein sequence ID" value="GGA40733.1"/>
    <property type="molecule type" value="Genomic_DNA"/>
</dbReference>
<evidence type="ECO:0000256" key="4">
    <source>
        <dbReference type="ARBA" id="ARBA00023224"/>
    </source>
</evidence>
<organism evidence="10 11">
    <name type="scientific">Paenibacillus physcomitrellae</name>
    <dbReference type="NCBI Taxonomy" id="1619311"/>
    <lineage>
        <taxon>Bacteria</taxon>
        <taxon>Bacillati</taxon>
        <taxon>Bacillota</taxon>
        <taxon>Bacilli</taxon>
        <taxon>Bacillales</taxon>
        <taxon>Paenibacillaceae</taxon>
        <taxon>Paenibacillus</taxon>
    </lineage>
</organism>